<feature type="domain" description="Protein kinase" evidence="6">
    <location>
        <begin position="79"/>
        <end position="356"/>
    </location>
</feature>
<gene>
    <name evidence="7" type="ORF">C7S18_07000</name>
</gene>
<reference evidence="7 8" key="1">
    <citation type="submission" date="2018-03" db="EMBL/GenBank/DDBJ databases">
        <title>Ahniella affigens gen. nov., sp. nov., a gammaproteobacterium isolated from sandy soil near a stream.</title>
        <authorList>
            <person name="Ko Y."/>
            <person name="Kim J.-H."/>
        </authorList>
    </citation>
    <scope>NUCLEOTIDE SEQUENCE [LARGE SCALE GENOMIC DNA]</scope>
    <source>
        <strain evidence="7 8">D13</strain>
    </source>
</reference>
<dbReference type="InterPro" id="IPR017441">
    <property type="entry name" value="Protein_kinase_ATP_BS"/>
</dbReference>
<organism evidence="7 8">
    <name type="scientific">Ahniella affigens</name>
    <dbReference type="NCBI Taxonomy" id="2021234"/>
    <lineage>
        <taxon>Bacteria</taxon>
        <taxon>Pseudomonadati</taxon>
        <taxon>Pseudomonadota</taxon>
        <taxon>Gammaproteobacteria</taxon>
        <taxon>Lysobacterales</taxon>
        <taxon>Rhodanobacteraceae</taxon>
        <taxon>Ahniella</taxon>
    </lineage>
</organism>
<reference evidence="7 8" key="2">
    <citation type="submission" date="2018-03" db="EMBL/GenBank/DDBJ databases">
        <authorList>
            <person name="Keele B.F."/>
        </authorList>
    </citation>
    <scope>NUCLEOTIDE SEQUENCE [LARGE SCALE GENOMIC DNA]</scope>
    <source>
        <strain evidence="7 8">D13</strain>
    </source>
</reference>
<keyword evidence="3" id="KW-0418">Kinase</keyword>
<evidence type="ECO:0000256" key="5">
    <source>
        <dbReference type="PROSITE-ProRule" id="PRU10141"/>
    </source>
</evidence>
<dbReference type="OrthoDB" id="7055921at2"/>
<evidence type="ECO:0000256" key="2">
    <source>
        <dbReference type="ARBA" id="ARBA00022741"/>
    </source>
</evidence>
<evidence type="ECO:0000256" key="4">
    <source>
        <dbReference type="ARBA" id="ARBA00022840"/>
    </source>
</evidence>
<dbReference type="PANTHER" id="PTHR43289:SF34">
    <property type="entry name" value="SERINE_THREONINE-PROTEIN KINASE YBDM-RELATED"/>
    <property type="match status" value="1"/>
</dbReference>
<evidence type="ECO:0000256" key="1">
    <source>
        <dbReference type="ARBA" id="ARBA00022679"/>
    </source>
</evidence>
<dbReference type="KEGG" id="xba:C7S18_07000"/>
<keyword evidence="4 5" id="KW-0067">ATP-binding</keyword>
<dbReference type="SUPFAM" id="SSF56112">
    <property type="entry name" value="Protein kinase-like (PK-like)"/>
    <property type="match status" value="1"/>
</dbReference>
<dbReference type="CDD" id="cd14014">
    <property type="entry name" value="STKc_PknB_like"/>
    <property type="match status" value="1"/>
</dbReference>
<dbReference type="InterPro" id="IPR011990">
    <property type="entry name" value="TPR-like_helical_dom_sf"/>
</dbReference>
<dbReference type="SUPFAM" id="SSF48452">
    <property type="entry name" value="TPR-like"/>
    <property type="match status" value="2"/>
</dbReference>
<dbReference type="PROSITE" id="PS00108">
    <property type="entry name" value="PROTEIN_KINASE_ST"/>
    <property type="match status" value="1"/>
</dbReference>
<dbReference type="EMBL" id="CP027860">
    <property type="protein sequence ID" value="AVP96959.1"/>
    <property type="molecule type" value="Genomic_DNA"/>
</dbReference>
<name>A0A2P1PQ45_9GAMM</name>
<dbReference type="Gene3D" id="1.10.510.10">
    <property type="entry name" value="Transferase(Phosphotransferase) domain 1"/>
    <property type="match status" value="1"/>
</dbReference>
<sequence length="835" mass="92022">MDPKRFQMVREAFDLLAELDAVEARQKLESLALDSTQKQLLTDMLNSDARVLELRLDHPDQLVLPVLASSYVGKQIGPWQIERVLGMGGMGRVFLARRHDGLFDGQVAIKFLNEQSAGNLFAKERAALARLNAPGIARLIDAGNDDQGRAYLVMEYVAGALIDAWCDQQHASVRARIGLMIETLHAIAHAHSQLVLHRDLKPSNLIVDASGRVKVLDFGIAKLLDGEDSDFQATAARYFTLRYAAPEQISGEPIGIGTDLFALAIVLYELLTDAHPFLTDESERHQLAERVLTGQPIPLSRRTAAASLTEALGSSGLRDLDAVLQRALDRQTERRFRSAMDFAEELDRILLDQPVLSRRPGWWALGLRQIRRHPWISLGTLLALSGLFISAVIAFQQRAEARRERDLARHQAARAERMAGFLSSLFESAQPRHSAGQTPTVADLLERGQQKLHEETNDDPLLQARLTVSLADTWRALGQLERAEALLEELIAQNPALNEDHKLAAEAYAALAKVRSFRADWSAALTALDAADRALEQVPGEPVLRANILKQRAMALMNTDRLDAAKPVIAKARDLLLPLADSEPEALIGAEALLATAAYLSGELTQSRDAFLRIVAMERQMGPGRQAGLVTNLNNLAAIEARIGLLDDAVTHYREAVNVGDRTFGADHREAALPRLGLGMALRQLGEATPAIEQLQQSAAIYQTWSGPEHPESRYADLLLAETLWLNGDHRVAKVALQRVLADNPMTPFQNGERDCRARWLAYALQLPDIAPRRPDAAMQSCRQALAADTSLRVLLDWLDGGPSADRQALRDRANTLKAPDRMLSNALQRESGGR</sequence>
<dbReference type="SMART" id="SM00220">
    <property type="entry name" value="S_TKc"/>
    <property type="match status" value="1"/>
</dbReference>
<dbReference type="PROSITE" id="PS50011">
    <property type="entry name" value="PROTEIN_KINASE_DOM"/>
    <property type="match status" value="1"/>
</dbReference>
<dbReference type="Gene3D" id="1.25.40.10">
    <property type="entry name" value="Tetratricopeptide repeat domain"/>
    <property type="match status" value="2"/>
</dbReference>
<dbReference type="AlphaFoldDB" id="A0A2P1PQ45"/>
<dbReference type="PROSITE" id="PS00107">
    <property type="entry name" value="PROTEIN_KINASE_ATP"/>
    <property type="match status" value="1"/>
</dbReference>
<dbReference type="InterPro" id="IPR000719">
    <property type="entry name" value="Prot_kinase_dom"/>
</dbReference>
<dbReference type="Gene3D" id="3.30.200.20">
    <property type="entry name" value="Phosphorylase Kinase, domain 1"/>
    <property type="match status" value="1"/>
</dbReference>
<evidence type="ECO:0000256" key="3">
    <source>
        <dbReference type="ARBA" id="ARBA00022777"/>
    </source>
</evidence>
<dbReference type="Proteomes" id="UP000241074">
    <property type="component" value="Chromosome"/>
</dbReference>
<protein>
    <recommendedName>
        <fullName evidence="6">Protein kinase domain-containing protein</fullName>
    </recommendedName>
</protein>
<evidence type="ECO:0000259" key="6">
    <source>
        <dbReference type="PROSITE" id="PS50011"/>
    </source>
</evidence>
<dbReference type="InterPro" id="IPR019734">
    <property type="entry name" value="TPR_rpt"/>
</dbReference>
<dbReference type="GO" id="GO:0004674">
    <property type="term" value="F:protein serine/threonine kinase activity"/>
    <property type="evidence" value="ECO:0007669"/>
    <property type="project" value="TreeGrafter"/>
</dbReference>
<accession>A0A2P1PQ45</accession>
<keyword evidence="2 5" id="KW-0547">Nucleotide-binding</keyword>
<dbReference type="RefSeq" id="WP_106890884.1">
    <property type="nucleotide sequence ID" value="NZ_CP027860.1"/>
</dbReference>
<evidence type="ECO:0000313" key="7">
    <source>
        <dbReference type="EMBL" id="AVP96959.1"/>
    </source>
</evidence>
<dbReference type="InterPro" id="IPR008271">
    <property type="entry name" value="Ser/Thr_kinase_AS"/>
</dbReference>
<proteinExistence type="predicted"/>
<dbReference type="GO" id="GO:0005524">
    <property type="term" value="F:ATP binding"/>
    <property type="evidence" value="ECO:0007669"/>
    <property type="project" value="UniProtKB-UniRule"/>
</dbReference>
<feature type="binding site" evidence="5">
    <location>
        <position position="110"/>
    </location>
    <ligand>
        <name>ATP</name>
        <dbReference type="ChEBI" id="CHEBI:30616"/>
    </ligand>
</feature>
<dbReference type="SMART" id="SM00028">
    <property type="entry name" value="TPR"/>
    <property type="match status" value="4"/>
</dbReference>
<keyword evidence="1" id="KW-0808">Transferase</keyword>
<dbReference type="PANTHER" id="PTHR43289">
    <property type="entry name" value="MITOGEN-ACTIVATED PROTEIN KINASE KINASE KINASE 20-RELATED"/>
    <property type="match status" value="1"/>
</dbReference>
<dbReference type="Pfam" id="PF13424">
    <property type="entry name" value="TPR_12"/>
    <property type="match status" value="1"/>
</dbReference>
<dbReference type="Pfam" id="PF00069">
    <property type="entry name" value="Pkinase"/>
    <property type="match status" value="1"/>
</dbReference>
<keyword evidence="8" id="KW-1185">Reference proteome</keyword>
<dbReference type="InterPro" id="IPR011009">
    <property type="entry name" value="Kinase-like_dom_sf"/>
</dbReference>
<evidence type="ECO:0000313" key="8">
    <source>
        <dbReference type="Proteomes" id="UP000241074"/>
    </source>
</evidence>